<dbReference type="Proteomes" id="UP000252517">
    <property type="component" value="Unassembled WGS sequence"/>
</dbReference>
<protein>
    <submittedName>
        <fullName evidence="1">Uncharacterized protein</fullName>
    </submittedName>
</protein>
<name>A0A199YAQ9_9PROT</name>
<sequence>MAIDRPETTDGAPPACRGPDSKGRTFLFRAEWRLCRQGKKAMAALLRQAGRGVADLRPDQAIERAVWSGHGTSKERRRWQRRMLISLTGNEFTGGFAYP</sequence>
<accession>A0A199YAQ9</accession>
<proteinExistence type="predicted"/>
<organism evidence="1 2">
    <name type="scientific">Thalassospira profundimaris</name>
    <dbReference type="NCBI Taxonomy" id="502049"/>
    <lineage>
        <taxon>Bacteria</taxon>
        <taxon>Pseudomonadati</taxon>
        <taxon>Pseudomonadota</taxon>
        <taxon>Alphaproteobacteria</taxon>
        <taxon>Rhodospirillales</taxon>
        <taxon>Thalassospiraceae</taxon>
        <taxon>Thalassospira</taxon>
    </lineage>
</organism>
<gene>
    <name evidence="1" type="ORF">TH25_17665</name>
</gene>
<dbReference type="AlphaFoldDB" id="A0A199YAQ9"/>
<dbReference type="EMBL" id="JPWH01000015">
    <property type="protein sequence ID" value="RCK46047.1"/>
    <property type="molecule type" value="Genomic_DNA"/>
</dbReference>
<evidence type="ECO:0000313" key="2">
    <source>
        <dbReference type="Proteomes" id="UP000252517"/>
    </source>
</evidence>
<evidence type="ECO:0000313" key="1">
    <source>
        <dbReference type="EMBL" id="RCK46047.1"/>
    </source>
</evidence>
<reference evidence="1 2" key="1">
    <citation type="submission" date="2014-07" db="EMBL/GenBank/DDBJ databases">
        <title>Draft genome sequence of Thalassospira profundimaris S25-3-2.</title>
        <authorList>
            <person name="Lai Q."/>
            <person name="Shao Z."/>
        </authorList>
    </citation>
    <scope>NUCLEOTIDE SEQUENCE [LARGE SCALE GENOMIC DNA]</scope>
    <source>
        <strain evidence="1 2">S25-3-2</strain>
    </source>
</reference>
<comment type="caution">
    <text evidence="1">The sequence shown here is derived from an EMBL/GenBank/DDBJ whole genome shotgun (WGS) entry which is preliminary data.</text>
</comment>